<dbReference type="PANTHER" id="PTHR37297:SF1">
    <property type="entry name" value="PROTEIN NRDI"/>
    <property type="match status" value="1"/>
</dbReference>
<protein>
    <submittedName>
        <fullName evidence="1">Protein NrdI</fullName>
    </submittedName>
</protein>
<sequence length="136" mass="15491">MTIAYYSMTGNIRRFLNGVDVDLPLFEVTEQTKTDKIDGPFVFITPTYGFGEVPDIVSTFIEENRDNIVGVAATGNRNWGQNFAKAGEHISERFGIPLMLKFELHGNEKERALFKETIERVGSIYENFGREKVQSY</sequence>
<comment type="caution">
    <text evidence="1">The sequence shown here is derived from an EMBL/GenBank/DDBJ whole genome shotgun (WGS) entry which is preliminary data.</text>
</comment>
<accession>A0A6V7R049</accession>
<name>A0A6V7R049_9BACL</name>
<organism evidence="1 2">
    <name type="scientific">Phocicoccus pinnipedialis</name>
    <dbReference type="NCBI Taxonomy" id="110845"/>
    <lineage>
        <taxon>Bacteria</taxon>
        <taxon>Bacillati</taxon>
        <taxon>Bacillota</taxon>
        <taxon>Bacilli</taxon>
        <taxon>Bacillales</taxon>
        <taxon>Salinicoccaceae</taxon>
        <taxon>Phocicoccus</taxon>
    </lineage>
</organism>
<dbReference type="AlphaFoldDB" id="A0A6V7R049"/>
<dbReference type="InterPro" id="IPR004465">
    <property type="entry name" value="RNR_NrdI"/>
</dbReference>
<reference evidence="1 2" key="1">
    <citation type="submission" date="2020-07" db="EMBL/GenBank/DDBJ databases">
        <authorList>
            <person name="Criscuolo A."/>
        </authorList>
    </citation>
    <scope>NUCLEOTIDE SEQUENCE [LARGE SCALE GENOMIC DNA]</scope>
    <source>
        <strain evidence="1">CIP107946</strain>
    </source>
</reference>
<evidence type="ECO:0000313" key="1">
    <source>
        <dbReference type="EMBL" id="CAD2070689.1"/>
    </source>
</evidence>
<dbReference type="PANTHER" id="PTHR37297">
    <property type="entry name" value="PROTEIN NRDI"/>
    <property type="match status" value="1"/>
</dbReference>
<dbReference type="SUPFAM" id="SSF52218">
    <property type="entry name" value="Flavoproteins"/>
    <property type="match status" value="1"/>
</dbReference>
<dbReference type="InterPro" id="IPR029039">
    <property type="entry name" value="Flavoprotein-like_sf"/>
</dbReference>
<dbReference type="NCBIfam" id="TIGR00333">
    <property type="entry name" value="nrdI"/>
    <property type="match status" value="1"/>
</dbReference>
<keyword evidence="2" id="KW-1185">Reference proteome</keyword>
<dbReference type="PIRSF" id="PIRSF005087">
    <property type="entry name" value="NrdI"/>
    <property type="match status" value="1"/>
</dbReference>
<dbReference type="GO" id="GO:0010181">
    <property type="term" value="F:FMN binding"/>
    <property type="evidence" value="ECO:0007669"/>
    <property type="project" value="InterPro"/>
</dbReference>
<dbReference type="Proteomes" id="UP000588186">
    <property type="component" value="Unassembled WGS sequence"/>
</dbReference>
<proteinExistence type="predicted"/>
<dbReference type="Gene3D" id="3.40.50.360">
    <property type="match status" value="1"/>
</dbReference>
<dbReference type="EMBL" id="CAJEWB010000002">
    <property type="protein sequence ID" value="CAD2070689.1"/>
    <property type="molecule type" value="Genomic_DNA"/>
</dbReference>
<dbReference type="RefSeq" id="WP_186075813.1">
    <property type="nucleotide sequence ID" value="NZ_CAJEWB010000002.1"/>
</dbReference>
<dbReference type="Pfam" id="PF07972">
    <property type="entry name" value="Flavodoxin_NdrI"/>
    <property type="match status" value="1"/>
</dbReference>
<gene>
    <name evidence="1" type="primary">nrdI</name>
    <name evidence="1" type="ORF">JEOPIN946_00071</name>
</gene>
<evidence type="ECO:0000313" key="2">
    <source>
        <dbReference type="Proteomes" id="UP000588186"/>
    </source>
</evidence>